<dbReference type="CDD" id="cd04186">
    <property type="entry name" value="GT_2_like_c"/>
    <property type="match status" value="1"/>
</dbReference>
<protein>
    <submittedName>
        <fullName evidence="5">Glycosyltransferase family 2 protein</fullName>
        <ecNumber evidence="5">2.4.-.-</ecNumber>
    </submittedName>
</protein>
<dbReference type="RefSeq" id="WP_327600187.1">
    <property type="nucleotide sequence ID" value="NZ_JAYXHS010000003.1"/>
</dbReference>
<keyword evidence="6" id="KW-1185">Reference proteome</keyword>
<dbReference type="Gene3D" id="3.90.550.10">
    <property type="entry name" value="Spore Coat Polysaccharide Biosynthesis Protein SpsA, Chain A"/>
    <property type="match status" value="1"/>
</dbReference>
<proteinExistence type="inferred from homology"/>
<sequence>MAQTNLPAVNVIVLNWNNCEDTISCVQSLQEQDYGNFSIVVIDNGSADDSYARLSQVAGIRLLRNATNLGYAGGNNAAMRAALDAGADYVWVFNNDATAAPDCLSKLVAAAEANPDAGLLSPVIYHKESPEKIQHCATRFDQRTCLFEEAPDIPTAQAWQAGSPLNMALWGTALLFRRKTIETVGYFDDDFFAYFEDSDYSMRSCAAGFQNVTVFDAAIWHHWPQGVRRPYYYYFVLRNDLLMWRKHLSPWMRLKHRWWNFDRAKRLANTFRDSPEIANACALGLWDGWTRKGGAYAAKPAPWLARRLLGVA</sequence>
<dbReference type="GO" id="GO:0016757">
    <property type="term" value="F:glycosyltransferase activity"/>
    <property type="evidence" value="ECO:0007669"/>
    <property type="project" value="UniProtKB-KW"/>
</dbReference>
<dbReference type="PANTHER" id="PTHR43179">
    <property type="entry name" value="RHAMNOSYLTRANSFERASE WBBL"/>
    <property type="match status" value="1"/>
</dbReference>
<evidence type="ECO:0000313" key="6">
    <source>
        <dbReference type="Proteomes" id="UP001331561"/>
    </source>
</evidence>
<dbReference type="Proteomes" id="UP001331561">
    <property type="component" value="Unassembled WGS sequence"/>
</dbReference>
<dbReference type="InterPro" id="IPR029044">
    <property type="entry name" value="Nucleotide-diphossugar_trans"/>
</dbReference>
<name>A0ABU6K888_9RHOO</name>
<comment type="caution">
    <text evidence="5">The sequence shown here is derived from an EMBL/GenBank/DDBJ whole genome shotgun (WGS) entry which is preliminary data.</text>
</comment>
<reference evidence="5 6" key="1">
    <citation type="submission" date="2024-01" db="EMBL/GenBank/DDBJ databases">
        <title>Uliginosibacterium soil sp. nov.</title>
        <authorList>
            <person name="Lv Y."/>
        </authorList>
    </citation>
    <scope>NUCLEOTIDE SEQUENCE [LARGE SCALE GENOMIC DNA]</scope>
    <source>
        <strain evidence="5 6">H3</strain>
    </source>
</reference>
<evidence type="ECO:0000313" key="5">
    <source>
        <dbReference type="EMBL" id="MEC5387210.1"/>
    </source>
</evidence>
<gene>
    <name evidence="5" type="ORF">VVD49_15885</name>
</gene>
<evidence type="ECO:0000256" key="2">
    <source>
        <dbReference type="ARBA" id="ARBA00022676"/>
    </source>
</evidence>
<keyword evidence="3 5" id="KW-0808">Transferase</keyword>
<feature type="domain" description="Glycosyltransferase 2-like" evidence="4">
    <location>
        <begin position="11"/>
        <end position="183"/>
    </location>
</feature>
<dbReference type="Pfam" id="PF00535">
    <property type="entry name" value="Glycos_transf_2"/>
    <property type="match status" value="1"/>
</dbReference>
<organism evidence="5 6">
    <name type="scientific">Uliginosibacterium silvisoli</name>
    <dbReference type="NCBI Taxonomy" id="3114758"/>
    <lineage>
        <taxon>Bacteria</taxon>
        <taxon>Pseudomonadati</taxon>
        <taxon>Pseudomonadota</taxon>
        <taxon>Betaproteobacteria</taxon>
        <taxon>Rhodocyclales</taxon>
        <taxon>Zoogloeaceae</taxon>
        <taxon>Uliginosibacterium</taxon>
    </lineage>
</organism>
<dbReference type="PANTHER" id="PTHR43179:SF12">
    <property type="entry name" value="GALACTOFURANOSYLTRANSFERASE GLFT2"/>
    <property type="match status" value="1"/>
</dbReference>
<evidence type="ECO:0000256" key="1">
    <source>
        <dbReference type="ARBA" id="ARBA00006739"/>
    </source>
</evidence>
<dbReference type="SUPFAM" id="SSF53448">
    <property type="entry name" value="Nucleotide-diphospho-sugar transferases"/>
    <property type="match status" value="1"/>
</dbReference>
<evidence type="ECO:0000256" key="3">
    <source>
        <dbReference type="ARBA" id="ARBA00022679"/>
    </source>
</evidence>
<accession>A0ABU6K888</accession>
<keyword evidence="2 5" id="KW-0328">Glycosyltransferase</keyword>
<evidence type="ECO:0000259" key="4">
    <source>
        <dbReference type="Pfam" id="PF00535"/>
    </source>
</evidence>
<dbReference type="EMBL" id="JAYXHS010000003">
    <property type="protein sequence ID" value="MEC5387210.1"/>
    <property type="molecule type" value="Genomic_DNA"/>
</dbReference>
<dbReference type="EC" id="2.4.-.-" evidence="5"/>
<comment type="similarity">
    <text evidence="1">Belongs to the glycosyltransferase 2 family.</text>
</comment>
<dbReference type="InterPro" id="IPR001173">
    <property type="entry name" value="Glyco_trans_2-like"/>
</dbReference>